<dbReference type="PROSITE" id="PS50297">
    <property type="entry name" value="ANK_REP_REGION"/>
    <property type="match status" value="2"/>
</dbReference>
<dbReference type="PANTHER" id="PTHR46680">
    <property type="entry name" value="NF-KAPPA-B INHIBITOR ALPHA"/>
    <property type="match status" value="1"/>
</dbReference>
<dbReference type="Pfam" id="PF00023">
    <property type="entry name" value="Ank"/>
    <property type="match status" value="1"/>
</dbReference>
<dbReference type="Proteomes" id="UP000193920">
    <property type="component" value="Unassembled WGS sequence"/>
</dbReference>
<organism evidence="4 5">
    <name type="scientific">Neocallimastix californiae</name>
    <dbReference type="NCBI Taxonomy" id="1754190"/>
    <lineage>
        <taxon>Eukaryota</taxon>
        <taxon>Fungi</taxon>
        <taxon>Fungi incertae sedis</taxon>
        <taxon>Chytridiomycota</taxon>
        <taxon>Chytridiomycota incertae sedis</taxon>
        <taxon>Neocallimastigomycetes</taxon>
        <taxon>Neocallimastigales</taxon>
        <taxon>Neocallimastigaceae</taxon>
        <taxon>Neocallimastix</taxon>
    </lineage>
</organism>
<evidence type="ECO:0000313" key="4">
    <source>
        <dbReference type="EMBL" id="ORY81103.1"/>
    </source>
</evidence>
<keyword evidence="1" id="KW-0677">Repeat</keyword>
<feature type="non-terminal residue" evidence="4">
    <location>
        <position position="1"/>
    </location>
</feature>
<feature type="non-terminal residue" evidence="4">
    <location>
        <position position="147"/>
    </location>
</feature>
<evidence type="ECO:0000256" key="1">
    <source>
        <dbReference type="ARBA" id="ARBA00022737"/>
    </source>
</evidence>
<reference evidence="4 5" key="1">
    <citation type="submission" date="2016-08" db="EMBL/GenBank/DDBJ databases">
        <title>A Parts List for Fungal Cellulosomes Revealed by Comparative Genomics.</title>
        <authorList>
            <consortium name="DOE Joint Genome Institute"/>
            <person name="Haitjema C.H."/>
            <person name="Gilmore S.P."/>
            <person name="Henske J.K."/>
            <person name="Solomon K.V."/>
            <person name="De Groot R."/>
            <person name="Kuo A."/>
            <person name="Mondo S.J."/>
            <person name="Salamov A.A."/>
            <person name="Labutti K."/>
            <person name="Zhao Z."/>
            <person name="Chiniquy J."/>
            <person name="Barry K."/>
            <person name="Brewer H.M."/>
            <person name="Purvine S.O."/>
            <person name="Wright A.T."/>
            <person name="Boxma B."/>
            <person name="Van Alen T."/>
            <person name="Hackstein J.H."/>
            <person name="Baker S.E."/>
            <person name="Grigoriev I.V."/>
            <person name="O'Malley M.A."/>
        </authorList>
    </citation>
    <scope>NUCLEOTIDE SEQUENCE [LARGE SCALE GENOMIC DNA]</scope>
    <source>
        <strain evidence="4 5">G1</strain>
    </source>
</reference>
<dbReference type="InterPro" id="IPR036770">
    <property type="entry name" value="Ankyrin_rpt-contain_sf"/>
</dbReference>
<dbReference type="InterPro" id="IPR002110">
    <property type="entry name" value="Ankyrin_rpt"/>
</dbReference>
<evidence type="ECO:0000313" key="5">
    <source>
        <dbReference type="Proteomes" id="UP000193920"/>
    </source>
</evidence>
<protein>
    <submittedName>
        <fullName evidence="4">Ankyrin</fullName>
    </submittedName>
</protein>
<dbReference type="STRING" id="1754190.A0A1Y2FB37"/>
<dbReference type="InterPro" id="IPR051070">
    <property type="entry name" value="NF-kappa-B_inhibitor"/>
</dbReference>
<dbReference type="PROSITE" id="PS50088">
    <property type="entry name" value="ANK_REPEAT"/>
    <property type="match status" value="2"/>
</dbReference>
<dbReference type="Pfam" id="PF12796">
    <property type="entry name" value="Ank_2"/>
    <property type="match status" value="1"/>
</dbReference>
<dbReference type="PANTHER" id="PTHR46680:SF3">
    <property type="entry name" value="NF-KAPPA-B INHIBITOR CACTUS"/>
    <property type="match status" value="1"/>
</dbReference>
<keyword evidence="2 3" id="KW-0040">ANK repeat</keyword>
<evidence type="ECO:0000256" key="3">
    <source>
        <dbReference type="PROSITE-ProRule" id="PRU00023"/>
    </source>
</evidence>
<sequence>DINELDANGYSILHYAILKEDLDTTQLLISLGADVNFKENKNGRGNSALDISICIRNKEIFEVLLNSQNILLNETNEWGVTPLMTIIDIDSYRMEDKLEIMESLIDRGSDVNFIDIFGHSPLTCAIQKRSLSMVRLLIEHGANVNYI</sequence>
<dbReference type="OrthoDB" id="194358at2759"/>
<keyword evidence="5" id="KW-1185">Reference proteome</keyword>
<dbReference type="Gene3D" id="1.25.40.20">
    <property type="entry name" value="Ankyrin repeat-containing domain"/>
    <property type="match status" value="1"/>
</dbReference>
<dbReference type="SMART" id="SM00248">
    <property type="entry name" value="ANK"/>
    <property type="match status" value="4"/>
</dbReference>
<gene>
    <name evidence="4" type="ORF">LY90DRAFT_318699</name>
</gene>
<feature type="repeat" description="ANK" evidence="3">
    <location>
        <begin position="8"/>
        <end position="40"/>
    </location>
</feature>
<feature type="repeat" description="ANK" evidence="3">
    <location>
        <begin position="117"/>
        <end position="147"/>
    </location>
</feature>
<dbReference type="AlphaFoldDB" id="A0A1Y2FB37"/>
<dbReference type="SUPFAM" id="SSF48403">
    <property type="entry name" value="Ankyrin repeat"/>
    <property type="match status" value="1"/>
</dbReference>
<evidence type="ECO:0000256" key="2">
    <source>
        <dbReference type="ARBA" id="ARBA00023043"/>
    </source>
</evidence>
<name>A0A1Y2FB37_9FUNG</name>
<comment type="caution">
    <text evidence="4">The sequence shown here is derived from an EMBL/GenBank/DDBJ whole genome shotgun (WGS) entry which is preliminary data.</text>
</comment>
<accession>A0A1Y2FB37</accession>
<proteinExistence type="predicted"/>
<dbReference type="EMBL" id="MCOG01000011">
    <property type="protein sequence ID" value="ORY81103.1"/>
    <property type="molecule type" value="Genomic_DNA"/>
</dbReference>